<evidence type="ECO:0000313" key="2">
    <source>
        <dbReference type="EMBL" id="KAF0492524.1"/>
    </source>
</evidence>
<name>A0A8H4AGE7_GIGMA</name>
<dbReference type="AlphaFoldDB" id="A0A8H4AGE7"/>
<feature type="compositionally biased region" description="Polar residues" evidence="1">
    <location>
        <begin position="17"/>
        <end position="51"/>
    </location>
</feature>
<feature type="compositionally biased region" description="Polar residues" evidence="1">
    <location>
        <begin position="69"/>
        <end position="80"/>
    </location>
</feature>
<sequence length="124" mass="13391">MYSTEPLVVIESLTKNSLPSSKTLPSTGLCQTGTSTTSNSPVQSALHSSIRSLPHTPARSSPLARPSTPVHSTTSCKKSTFSHPTLPVIILSPELTSALSNLKQKYLSLRLPKSMYTEKQQNIQ</sequence>
<evidence type="ECO:0000313" key="3">
    <source>
        <dbReference type="Proteomes" id="UP000439903"/>
    </source>
</evidence>
<feature type="region of interest" description="Disordered" evidence="1">
    <location>
        <begin position="17"/>
        <end position="80"/>
    </location>
</feature>
<organism evidence="2 3">
    <name type="scientific">Gigaspora margarita</name>
    <dbReference type="NCBI Taxonomy" id="4874"/>
    <lineage>
        <taxon>Eukaryota</taxon>
        <taxon>Fungi</taxon>
        <taxon>Fungi incertae sedis</taxon>
        <taxon>Mucoromycota</taxon>
        <taxon>Glomeromycotina</taxon>
        <taxon>Glomeromycetes</taxon>
        <taxon>Diversisporales</taxon>
        <taxon>Gigasporaceae</taxon>
        <taxon>Gigaspora</taxon>
    </lineage>
</organism>
<reference evidence="2 3" key="1">
    <citation type="journal article" date="2019" name="Environ. Microbiol.">
        <title>At the nexus of three kingdoms: the genome of the mycorrhizal fungus Gigaspora margarita provides insights into plant, endobacterial and fungal interactions.</title>
        <authorList>
            <person name="Venice F."/>
            <person name="Ghignone S."/>
            <person name="Salvioli di Fossalunga A."/>
            <person name="Amselem J."/>
            <person name="Novero M."/>
            <person name="Xianan X."/>
            <person name="Sedzielewska Toro K."/>
            <person name="Morin E."/>
            <person name="Lipzen A."/>
            <person name="Grigoriev I.V."/>
            <person name="Henrissat B."/>
            <person name="Martin F.M."/>
            <person name="Bonfante P."/>
        </authorList>
    </citation>
    <scope>NUCLEOTIDE SEQUENCE [LARGE SCALE GENOMIC DNA]</scope>
    <source>
        <strain evidence="2 3">BEG34</strain>
    </source>
</reference>
<evidence type="ECO:0000256" key="1">
    <source>
        <dbReference type="SAM" id="MobiDB-lite"/>
    </source>
</evidence>
<keyword evidence="3" id="KW-1185">Reference proteome</keyword>
<protein>
    <submittedName>
        <fullName evidence="2">Uncharacterized protein</fullName>
    </submittedName>
</protein>
<dbReference type="EMBL" id="WTPW01000642">
    <property type="protein sequence ID" value="KAF0492524.1"/>
    <property type="molecule type" value="Genomic_DNA"/>
</dbReference>
<comment type="caution">
    <text evidence="2">The sequence shown here is derived from an EMBL/GenBank/DDBJ whole genome shotgun (WGS) entry which is preliminary data.</text>
</comment>
<gene>
    <name evidence="2" type="ORF">F8M41_021678</name>
</gene>
<dbReference type="Proteomes" id="UP000439903">
    <property type="component" value="Unassembled WGS sequence"/>
</dbReference>
<proteinExistence type="predicted"/>
<accession>A0A8H4AGE7</accession>